<evidence type="ECO:0000259" key="2">
    <source>
        <dbReference type="PROSITE" id="PS50093"/>
    </source>
</evidence>
<dbReference type="SMART" id="SM00089">
    <property type="entry name" value="PKD"/>
    <property type="match status" value="2"/>
</dbReference>
<evidence type="ECO:0000256" key="1">
    <source>
        <dbReference type="SAM" id="Phobius"/>
    </source>
</evidence>
<proteinExistence type="predicted"/>
<dbReference type="InterPro" id="IPR035986">
    <property type="entry name" value="PKD_dom_sf"/>
</dbReference>
<dbReference type="InterPro" id="IPR013783">
    <property type="entry name" value="Ig-like_fold"/>
</dbReference>
<dbReference type="CDD" id="cd00146">
    <property type="entry name" value="PKD"/>
    <property type="match status" value="2"/>
</dbReference>
<dbReference type="Pfam" id="PF18911">
    <property type="entry name" value="PKD_4"/>
    <property type="match status" value="1"/>
</dbReference>
<dbReference type="Gene3D" id="2.60.40.10">
    <property type="entry name" value="Immunoglobulins"/>
    <property type="match status" value="2"/>
</dbReference>
<sequence length="319" mass="36062">MQDDYNSGRPINTNRQSYLFLYIIVTILLLAGLIFLLKSSLFDKRTINARILKDEIFLNEDLVYSDNTASAKSWLWEFGNGDRSKQQNGSYRFKKPGAYIVRVTVDGNLQQQFPINVKDTVATAVRDTLLTINGPTRGIVNEEVRLEAQGNARIYEWSFGETGRVDIKGPTALYVYHNPGTYFVRLRVDNNSRPIYHKILITNPDSTFNTIVAPGESEQKVVDDIRAHLQAIANGSDFNNHYYYLVNKYFCGDEKVTVNIENNGDSKQTDFYSYCMRLTFGGGVTIDEAEVALKAKSTCSNLLTVKQHSSTTTGIKRTK</sequence>
<dbReference type="Pfam" id="PF00801">
    <property type="entry name" value="PKD"/>
    <property type="match status" value="1"/>
</dbReference>
<dbReference type="InterPro" id="IPR000601">
    <property type="entry name" value="PKD_dom"/>
</dbReference>
<name>A0A7L5DZY4_9SPHI</name>
<feature type="transmembrane region" description="Helical" evidence="1">
    <location>
        <begin position="20"/>
        <end position="37"/>
    </location>
</feature>
<evidence type="ECO:0000313" key="4">
    <source>
        <dbReference type="Proteomes" id="UP000503278"/>
    </source>
</evidence>
<keyword evidence="1" id="KW-1133">Transmembrane helix</keyword>
<organism evidence="3 4">
    <name type="scientific">Mucilaginibacter robiniae</name>
    <dbReference type="NCBI Taxonomy" id="2728022"/>
    <lineage>
        <taxon>Bacteria</taxon>
        <taxon>Pseudomonadati</taxon>
        <taxon>Bacteroidota</taxon>
        <taxon>Sphingobacteriia</taxon>
        <taxon>Sphingobacteriales</taxon>
        <taxon>Sphingobacteriaceae</taxon>
        <taxon>Mucilaginibacter</taxon>
    </lineage>
</organism>
<reference evidence="3 4" key="1">
    <citation type="submission" date="2020-04" db="EMBL/GenBank/DDBJ databases">
        <title>Genome sequencing of novel species.</title>
        <authorList>
            <person name="Heo J."/>
            <person name="Kim S.-J."/>
            <person name="Kim J.-S."/>
            <person name="Hong S.-B."/>
            <person name="Kwon S.-W."/>
        </authorList>
    </citation>
    <scope>NUCLEOTIDE SEQUENCE [LARGE SCALE GENOMIC DNA]</scope>
    <source>
        <strain evidence="3 4">F39-2</strain>
    </source>
</reference>
<dbReference type="PROSITE" id="PS50093">
    <property type="entry name" value="PKD"/>
    <property type="match status" value="2"/>
</dbReference>
<dbReference type="SUPFAM" id="SSF49299">
    <property type="entry name" value="PKD domain"/>
    <property type="match status" value="2"/>
</dbReference>
<feature type="domain" description="PKD" evidence="2">
    <location>
        <begin position="65"/>
        <end position="105"/>
    </location>
</feature>
<gene>
    <name evidence="3" type="ORF">HH214_11990</name>
</gene>
<keyword evidence="1" id="KW-0812">Transmembrane</keyword>
<dbReference type="InterPro" id="IPR022409">
    <property type="entry name" value="PKD/Chitinase_dom"/>
</dbReference>
<accession>A0A7L5DZY4</accession>
<keyword evidence="4" id="KW-1185">Reference proteome</keyword>
<dbReference type="RefSeq" id="WP_169607967.1">
    <property type="nucleotide sequence ID" value="NZ_CP051682.1"/>
</dbReference>
<protein>
    <submittedName>
        <fullName evidence="3">PKD domain-containing protein</fullName>
    </submittedName>
</protein>
<dbReference type="AlphaFoldDB" id="A0A7L5DZY4"/>
<evidence type="ECO:0000313" key="3">
    <source>
        <dbReference type="EMBL" id="QJD96545.1"/>
    </source>
</evidence>
<dbReference type="EMBL" id="CP051682">
    <property type="protein sequence ID" value="QJD96545.1"/>
    <property type="molecule type" value="Genomic_DNA"/>
</dbReference>
<feature type="domain" description="PKD" evidence="2">
    <location>
        <begin position="147"/>
        <end position="191"/>
    </location>
</feature>
<dbReference type="Proteomes" id="UP000503278">
    <property type="component" value="Chromosome"/>
</dbReference>
<keyword evidence="1" id="KW-0472">Membrane</keyword>
<dbReference type="KEGG" id="mrob:HH214_11990"/>